<keyword evidence="3" id="KW-1185">Reference proteome</keyword>
<dbReference type="OrthoDB" id="7225421at2"/>
<comment type="caution">
    <text evidence="2">The sequence shown here is derived from an EMBL/GenBank/DDBJ whole genome shotgun (WGS) entry which is preliminary data.</text>
</comment>
<evidence type="ECO:0008006" key="4">
    <source>
        <dbReference type="Google" id="ProtNLM"/>
    </source>
</evidence>
<name>A0A4R5QGG0_9PROT</name>
<protein>
    <recommendedName>
        <fullName evidence="4">DotD/TraH family lipoprotein</fullName>
    </recommendedName>
</protein>
<feature type="chain" id="PRO_5020848523" description="DotD/TraH family lipoprotein" evidence="1">
    <location>
        <begin position="22"/>
        <end position="151"/>
    </location>
</feature>
<reference evidence="2 3" key="1">
    <citation type="journal article" date="2016" name="J. Microbiol.">
        <title>Dankookia rubra gen. nov., sp. nov., an alphaproteobacterium isolated from sediment of a shallow stream.</title>
        <authorList>
            <person name="Kim W.H."/>
            <person name="Kim D.H."/>
            <person name="Kang K."/>
            <person name="Ahn T.Y."/>
        </authorList>
    </citation>
    <scope>NUCLEOTIDE SEQUENCE [LARGE SCALE GENOMIC DNA]</scope>
    <source>
        <strain evidence="2 3">JCM30602</strain>
    </source>
</reference>
<proteinExistence type="predicted"/>
<dbReference type="PROSITE" id="PS51257">
    <property type="entry name" value="PROKAR_LIPOPROTEIN"/>
    <property type="match status" value="1"/>
</dbReference>
<evidence type="ECO:0000313" key="3">
    <source>
        <dbReference type="Proteomes" id="UP000295096"/>
    </source>
</evidence>
<dbReference type="RefSeq" id="WP_133288896.1">
    <property type="nucleotide sequence ID" value="NZ_SMSJ01000012.1"/>
</dbReference>
<feature type="signal peptide" evidence="1">
    <location>
        <begin position="1"/>
        <end position="21"/>
    </location>
</feature>
<dbReference type="AlphaFoldDB" id="A0A4R5QGG0"/>
<dbReference type="Pfam" id="PF16816">
    <property type="entry name" value="DotD"/>
    <property type="match status" value="1"/>
</dbReference>
<dbReference type="InterPro" id="IPR038140">
    <property type="entry name" value="DotD_sf"/>
</dbReference>
<keyword evidence="1" id="KW-0732">Signal</keyword>
<organism evidence="2 3">
    <name type="scientific">Dankookia rubra</name>
    <dbReference type="NCBI Taxonomy" id="1442381"/>
    <lineage>
        <taxon>Bacteria</taxon>
        <taxon>Pseudomonadati</taxon>
        <taxon>Pseudomonadota</taxon>
        <taxon>Alphaproteobacteria</taxon>
        <taxon>Acetobacterales</taxon>
        <taxon>Roseomonadaceae</taxon>
        <taxon>Dankookia</taxon>
    </lineage>
</organism>
<accession>A0A4R5QGG0</accession>
<dbReference type="Proteomes" id="UP000295096">
    <property type="component" value="Unassembled WGS sequence"/>
</dbReference>
<sequence>MTVRPFSLAAAGLLIALAGCANHPSDRYDVDAEATANPEVALLRSFDRVDRAMAAMRATARPGQVAPAELQKPIVWRWSGPMDQAAKALADRIGWSYAAPDPDAPVMPTVTVDANGTTVLDVFRSIGTQAGDRATLLVDPDRRIVQVQRHV</sequence>
<dbReference type="Gene3D" id="3.55.50.60">
    <property type="entry name" value="DotD protein"/>
    <property type="match status" value="1"/>
</dbReference>
<evidence type="ECO:0000256" key="1">
    <source>
        <dbReference type="SAM" id="SignalP"/>
    </source>
</evidence>
<dbReference type="EMBL" id="SMSJ01000012">
    <property type="protein sequence ID" value="TDH62382.1"/>
    <property type="molecule type" value="Genomic_DNA"/>
</dbReference>
<gene>
    <name evidence="2" type="ORF">E2C06_12305</name>
</gene>
<dbReference type="InterPro" id="IPR031817">
    <property type="entry name" value="DotD"/>
</dbReference>
<evidence type="ECO:0000313" key="2">
    <source>
        <dbReference type="EMBL" id="TDH62382.1"/>
    </source>
</evidence>